<accession>A0ABT7X686</accession>
<dbReference type="RefSeq" id="WP_301639907.1">
    <property type="nucleotide sequence ID" value="NZ_JAUEII010000019.1"/>
</dbReference>
<protein>
    <recommendedName>
        <fullName evidence="3">Hemerythrin-like domain-containing protein</fullName>
    </recommendedName>
</protein>
<gene>
    <name evidence="1" type="ORF">QVO10_09430</name>
</gene>
<dbReference type="Proteomes" id="UP001167871">
    <property type="component" value="Unassembled WGS sequence"/>
</dbReference>
<proteinExistence type="predicted"/>
<sequence>MTNGKNKIEAVFSEHNIDEDCDTIARLLSPYREVVRELLIQGNYAKAVTVLIEVLESLAYHFVEDEHYNYFDDMYSPDYVCQDMMEAVISSIKSGNFPAEELQRLKDGLEKLMHTEAYEDYGVPYALNVWEKFENIVKKNICHFDGRREEEFHIHVDVHELFRLFP</sequence>
<evidence type="ECO:0000313" key="1">
    <source>
        <dbReference type="EMBL" id="MDN0049602.1"/>
    </source>
</evidence>
<evidence type="ECO:0000313" key="2">
    <source>
        <dbReference type="Proteomes" id="UP001167871"/>
    </source>
</evidence>
<dbReference type="EMBL" id="JAUEII010000019">
    <property type="protein sequence ID" value="MDN0049602.1"/>
    <property type="molecule type" value="Genomic_DNA"/>
</dbReference>
<keyword evidence="2" id="KW-1185">Reference proteome</keyword>
<name>A0ABT7X686_9BACE</name>
<organism evidence="1 2">
    <name type="scientific">Bacteroides gallinaceum</name>
    <dbReference type="NCBI Taxonomy" id="1462571"/>
    <lineage>
        <taxon>Bacteria</taxon>
        <taxon>Pseudomonadati</taxon>
        <taxon>Bacteroidota</taxon>
        <taxon>Bacteroidia</taxon>
        <taxon>Bacteroidales</taxon>
        <taxon>Bacteroidaceae</taxon>
        <taxon>Bacteroides</taxon>
    </lineage>
</organism>
<evidence type="ECO:0008006" key="3">
    <source>
        <dbReference type="Google" id="ProtNLM"/>
    </source>
</evidence>
<comment type="caution">
    <text evidence="1">The sequence shown here is derived from an EMBL/GenBank/DDBJ whole genome shotgun (WGS) entry which is preliminary data.</text>
</comment>
<reference evidence="1" key="2">
    <citation type="submission" date="2024-05" db="EMBL/GenBank/DDBJ databases">
        <title>Identification and characterization of horizontal gene transfer across gut microbiota members of farm animals based on homology search.</title>
        <authorList>
            <person name="Schwarzerova J."/>
            <person name="Nykrynova M."/>
            <person name="Jureckova K."/>
            <person name="Cejkova D."/>
            <person name="Rychlik I."/>
        </authorList>
    </citation>
    <scope>NUCLEOTIDE SEQUENCE</scope>
    <source>
        <strain evidence="1">84_SSukc20</strain>
    </source>
</reference>
<reference evidence="1" key="1">
    <citation type="submission" date="2023-06" db="EMBL/GenBank/DDBJ databases">
        <authorList>
            <person name="Zeman M."/>
            <person name="Kubasova T."/>
            <person name="Jahodarova E."/>
            <person name="Nykrynova M."/>
            <person name="Rychlik I."/>
        </authorList>
    </citation>
    <scope>NUCLEOTIDE SEQUENCE</scope>
    <source>
        <strain evidence="1">84_SSukc20</strain>
    </source>
</reference>